<dbReference type="RefSeq" id="WP_301815711.1">
    <property type="nucleotide sequence ID" value="NZ_JAUJZH010000039.1"/>
</dbReference>
<feature type="chain" id="PRO_5045487505" evidence="2">
    <location>
        <begin position="28"/>
        <end position="327"/>
    </location>
</feature>
<comment type="caution">
    <text evidence="3">The sequence shown here is derived from an EMBL/GenBank/DDBJ whole genome shotgun (WGS) entry which is preliminary data.</text>
</comment>
<sequence length="327" mass="34122">MTTHCLKTLALIAAASVLALASPIASAEGYPSRPVKIVVPYTAGGPVDQLARGLAERLGKSTGQPFIVENKPGGNTIVAASMVAKAPADGYTLFMASSASLAVNPLVYNKLAYDPDRDFAPVSLVASAPLVMVVGNATPATRLKDLIPYIRSREGSFAYASNGNGNPLHLACALFASMANVDMLHVPYNGTAPALASVLAGDTQMTCDIVLNSMPQIKAGKLRPIGIVGPRRVAALPDVPTLAEEGLLGVDAAVWFALVAPANTPAEVVARLNKEVVKAIDDVAMKARFSAMAMELGSSSPQDVVDLTNRERSKWAAVVRKHGIKVE</sequence>
<dbReference type="Proteomes" id="UP001169027">
    <property type="component" value="Unassembled WGS sequence"/>
</dbReference>
<gene>
    <name evidence="3" type="ORF">Q2T77_34340</name>
</gene>
<name>A0ABT8SEL4_9BURK</name>
<evidence type="ECO:0000313" key="3">
    <source>
        <dbReference type="EMBL" id="MDO1537344.1"/>
    </source>
</evidence>
<keyword evidence="4" id="KW-1185">Reference proteome</keyword>
<organism evidence="3 4">
    <name type="scientific">Variovorax ginsengisoli</name>
    <dbReference type="NCBI Taxonomy" id="363844"/>
    <lineage>
        <taxon>Bacteria</taxon>
        <taxon>Pseudomonadati</taxon>
        <taxon>Pseudomonadota</taxon>
        <taxon>Betaproteobacteria</taxon>
        <taxon>Burkholderiales</taxon>
        <taxon>Comamonadaceae</taxon>
        <taxon>Variovorax</taxon>
    </lineage>
</organism>
<proteinExistence type="inferred from homology"/>
<dbReference type="SUPFAM" id="SSF53850">
    <property type="entry name" value="Periplasmic binding protein-like II"/>
    <property type="match status" value="1"/>
</dbReference>
<dbReference type="PIRSF" id="PIRSF017082">
    <property type="entry name" value="YflP"/>
    <property type="match status" value="1"/>
</dbReference>
<evidence type="ECO:0000256" key="2">
    <source>
        <dbReference type="SAM" id="SignalP"/>
    </source>
</evidence>
<comment type="similarity">
    <text evidence="1">Belongs to the UPF0065 (bug) family.</text>
</comment>
<dbReference type="InterPro" id="IPR042100">
    <property type="entry name" value="Bug_dom1"/>
</dbReference>
<reference evidence="3" key="1">
    <citation type="submission" date="2023-06" db="EMBL/GenBank/DDBJ databases">
        <authorList>
            <person name="Jiang Y."/>
            <person name="Liu Q."/>
        </authorList>
    </citation>
    <scope>NUCLEOTIDE SEQUENCE</scope>
    <source>
        <strain evidence="3">CGMCC 1.12090</strain>
    </source>
</reference>
<dbReference type="EMBL" id="JAUKVY010000039">
    <property type="protein sequence ID" value="MDO1537344.1"/>
    <property type="molecule type" value="Genomic_DNA"/>
</dbReference>
<dbReference type="InterPro" id="IPR005064">
    <property type="entry name" value="BUG"/>
</dbReference>
<accession>A0ABT8SEL4</accession>
<evidence type="ECO:0000256" key="1">
    <source>
        <dbReference type="ARBA" id="ARBA00006987"/>
    </source>
</evidence>
<keyword evidence="2" id="KW-0732">Signal</keyword>
<dbReference type="Gene3D" id="3.40.190.150">
    <property type="entry name" value="Bordetella uptake gene, domain 1"/>
    <property type="match status" value="1"/>
</dbReference>
<evidence type="ECO:0000313" key="4">
    <source>
        <dbReference type="Proteomes" id="UP001169027"/>
    </source>
</evidence>
<dbReference type="Pfam" id="PF03401">
    <property type="entry name" value="TctC"/>
    <property type="match status" value="1"/>
</dbReference>
<protein>
    <submittedName>
        <fullName evidence="3">Tripartite tricarboxylate transporter substrate binding protein</fullName>
    </submittedName>
</protein>
<feature type="signal peptide" evidence="2">
    <location>
        <begin position="1"/>
        <end position="27"/>
    </location>
</feature>
<dbReference type="Gene3D" id="3.40.190.10">
    <property type="entry name" value="Periplasmic binding protein-like II"/>
    <property type="match status" value="1"/>
</dbReference>
<dbReference type="PANTHER" id="PTHR42928:SF5">
    <property type="entry name" value="BLR1237 PROTEIN"/>
    <property type="match status" value="1"/>
</dbReference>
<dbReference type="PANTHER" id="PTHR42928">
    <property type="entry name" value="TRICARBOXYLATE-BINDING PROTEIN"/>
    <property type="match status" value="1"/>
</dbReference>
<dbReference type="CDD" id="cd13578">
    <property type="entry name" value="PBP2_Bug27"/>
    <property type="match status" value="1"/>
</dbReference>